<feature type="transmembrane region" description="Helical" evidence="1">
    <location>
        <begin position="38"/>
        <end position="59"/>
    </location>
</feature>
<dbReference type="RefSeq" id="WP_343896116.1">
    <property type="nucleotide sequence ID" value="NZ_BAAAFZ010000046.1"/>
</dbReference>
<dbReference type="Proteomes" id="UP001501588">
    <property type="component" value="Unassembled WGS sequence"/>
</dbReference>
<reference evidence="3 4" key="1">
    <citation type="journal article" date="2019" name="Int. J. Syst. Evol. Microbiol.">
        <title>The Global Catalogue of Microorganisms (GCM) 10K type strain sequencing project: providing services to taxonomists for standard genome sequencing and annotation.</title>
        <authorList>
            <consortium name="The Broad Institute Genomics Platform"/>
            <consortium name="The Broad Institute Genome Sequencing Center for Infectious Disease"/>
            <person name="Wu L."/>
            <person name="Ma J."/>
        </authorList>
    </citation>
    <scope>NUCLEOTIDE SEQUENCE [LARGE SCALE GENOMIC DNA]</scope>
    <source>
        <strain evidence="3 4">JCM 9933</strain>
    </source>
</reference>
<feature type="domain" description="DUF1468" evidence="2">
    <location>
        <begin position="7"/>
        <end position="145"/>
    </location>
</feature>
<organism evidence="3 4">
    <name type="scientific">Craurococcus roseus</name>
    <dbReference type="NCBI Taxonomy" id="77585"/>
    <lineage>
        <taxon>Bacteria</taxon>
        <taxon>Pseudomonadati</taxon>
        <taxon>Pseudomonadota</taxon>
        <taxon>Alphaproteobacteria</taxon>
        <taxon>Acetobacterales</taxon>
        <taxon>Acetobacteraceae</taxon>
        <taxon>Craurococcus</taxon>
    </lineage>
</organism>
<evidence type="ECO:0000259" key="2">
    <source>
        <dbReference type="Pfam" id="PF07331"/>
    </source>
</evidence>
<evidence type="ECO:0000313" key="4">
    <source>
        <dbReference type="Proteomes" id="UP001501588"/>
    </source>
</evidence>
<keyword evidence="1" id="KW-0472">Membrane</keyword>
<dbReference type="EMBL" id="BAAAFZ010000046">
    <property type="protein sequence ID" value="GAA0589010.1"/>
    <property type="molecule type" value="Genomic_DNA"/>
</dbReference>
<feature type="transmembrane region" description="Helical" evidence="1">
    <location>
        <begin position="121"/>
        <end position="140"/>
    </location>
</feature>
<protein>
    <recommendedName>
        <fullName evidence="2">DUF1468 domain-containing protein</fullName>
    </recommendedName>
</protein>
<keyword evidence="1" id="KW-1133">Transmembrane helix</keyword>
<evidence type="ECO:0000313" key="3">
    <source>
        <dbReference type="EMBL" id="GAA0589010.1"/>
    </source>
</evidence>
<feature type="transmembrane region" description="Helical" evidence="1">
    <location>
        <begin position="98"/>
        <end position="114"/>
    </location>
</feature>
<keyword evidence="4" id="KW-1185">Reference proteome</keyword>
<feature type="transmembrane region" description="Helical" evidence="1">
    <location>
        <begin position="71"/>
        <end position="92"/>
    </location>
</feature>
<accession>A0ABN1FF04</accession>
<dbReference type="Pfam" id="PF07331">
    <property type="entry name" value="TctB"/>
    <property type="match status" value="1"/>
</dbReference>
<evidence type="ECO:0000256" key="1">
    <source>
        <dbReference type="SAM" id="Phobius"/>
    </source>
</evidence>
<name>A0ABN1FF04_9PROT</name>
<sequence length="156" mass="15903">MRLPDRVSGGVLVLLGAAAAYAGSRLPAVPGQDVGPAAFPMLIGGGLVLCGALIALGIGRGFEAPDEDAAGAPRFAGLRALLPPLLLVFYVLAVDRLGFLPTAAAMVLATALAFGARWRLALPLAILAPLLVHLVFYKLLRVPLPAGLLPAPWAAA</sequence>
<dbReference type="InterPro" id="IPR009936">
    <property type="entry name" value="DUF1468"/>
</dbReference>
<proteinExistence type="predicted"/>
<comment type="caution">
    <text evidence="3">The sequence shown here is derived from an EMBL/GenBank/DDBJ whole genome shotgun (WGS) entry which is preliminary data.</text>
</comment>
<keyword evidence="1" id="KW-0812">Transmembrane</keyword>
<gene>
    <name evidence="3" type="ORF">GCM10009416_29460</name>
</gene>